<name>A0A0P6W9U7_9HYPH</name>
<sequence>MARSAVKRQVNRLPPERRISDIMKAARDVFTEKGYSEALITDIAVRAGVVEGSIYRFFANKRELLVKVVELWFEELLIQDAEQFAGIRGVWNQIRFIVHTHLLSIRRDPALSRLMFQEIRPTPDYRGSRLFKLNQAYTHRLIDVVKAAIANGELRSDTSPSLVRDMVFGAIEHRTWAFLRNEGDFDPDQIADQITNMVYRGLATDRKGAVTFDTLFTRLDAATQRLEAITEPQTKKRARKTA</sequence>
<dbReference type="InterPro" id="IPR001647">
    <property type="entry name" value="HTH_TetR"/>
</dbReference>
<dbReference type="Pfam" id="PF00440">
    <property type="entry name" value="TetR_N"/>
    <property type="match status" value="1"/>
</dbReference>
<evidence type="ECO:0000256" key="2">
    <source>
        <dbReference type="ARBA" id="ARBA00023015"/>
    </source>
</evidence>
<evidence type="ECO:0000256" key="5">
    <source>
        <dbReference type="PROSITE-ProRule" id="PRU00335"/>
    </source>
</evidence>
<dbReference type="Gene3D" id="1.10.357.10">
    <property type="entry name" value="Tetracycline Repressor, domain 2"/>
    <property type="match status" value="1"/>
</dbReference>
<dbReference type="GO" id="GO:0000976">
    <property type="term" value="F:transcription cis-regulatory region binding"/>
    <property type="evidence" value="ECO:0007669"/>
    <property type="project" value="TreeGrafter"/>
</dbReference>
<keyword evidence="4" id="KW-0804">Transcription</keyword>
<dbReference type="SUPFAM" id="SSF48498">
    <property type="entry name" value="Tetracyclin repressor-like, C-terminal domain"/>
    <property type="match status" value="1"/>
</dbReference>
<dbReference type="InterPro" id="IPR009057">
    <property type="entry name" value="Homeodomain-like_sf"/>
</dbReference>
<dbReference type="PANTHER" id="PTHR30055">
    <property type="entry name" value="HTH-TYPE TRANSCRIPTIONAL REGULATOR RUTR"/>
    <property type="match status" value="1"/>
</dbReference>
<feature type="domain" description="HTH tetR-type" evidence="6">
    <location>
        <begin position="16"/>
        <end position="76"/>
    </location>
</feature>
<reference evidence="7 8" key="1">
    <citation type="submission" date="2015-09" db="EMBL/GenBank/DDBJ databases">
        <authorList>
            <person name="Jackson K.R."/>
            <person name="Lunt B.L."/>
            <person name="Fisher J.N.B."/>
            <person name="Gardner A.V."/>
            <person name="Bailey M.E."/>
            <person name="Deus L.M."/>
            <person name="Earl A.S."/>
            <person name="Gibby P.D."/>
            <person name="Hartmann K.A."/>
            <person name="Liu J.E."/>
            <person name="Manci A.M."/>
            <person name="Nielsen D.A."/>
            <person name="Solomon M.B."/>
            <person name="Breakwell D.P."/>
            <person name="Burnett S.H."/>
            <person name="Grose J.H."/>
        </authorList>
    </citation>
    <scope>NUCLEOTIDE SEQUENCE [LARGE SCALE GENOMIC DNA]</scope>
    <source>
        <strain evidence="7 8">16</strain>
    </source>
</reference>
<dbReference type="AlphaFoldDB" id="A0A0P6W9U7"/>
<dbReference type="SUPFAM" id="SSF46689">
    <property type="entry name" value="Homeodomain-like"/>
    <property type="match status" value="1"/>
</dbReference>
<keyword evidence="8" id="KW-1185">Reference proteome</keyword>
<accession>A0A0P6W9U7</accession>
<dbReference type="Proteomes" id="UP000048984">
    <property type="component" value="Unassembled WGS sequence"/>
</dbReference>
<dbReference type="Pfam" id="PF17932">
    <property type="entry name" value="TetR_C_24"/>
    <property type="match status" value="1"/>
</dbReference>
<dbReference type="EMBL" id="LJYW01000001">
    <property type="protein sequence ID" value="KPL51188.1"/>
    <property type="molecule type" value="Genomic_DNA"/>
</dbReference>
<dbReference type="PROSITE" id="PS50977">
    <property type="entry name" value="HTH_TETR_2"/>
    <property type="match status" value="1"/>
</dbReference>
<evidence type="ECO:0000313" key="7">
    <source>
        <dbReference type="EMBL" id="KPL51188.1"/>
    </source>
</evidence>
<keyword evidence="1" id="KW-0678">Repressor</keyword>
<dbReference type="RefSeq" id="WP_054357351.1">
    <property type="nucleotide sequence ID" value="NZ_LJYW01000001.1"/>
</dbReference>
<dbReference type="PRINTS" id="PR00455">
    <property type="entry name" value="HTHTETR"/>
</dbReference>
<keyword evidence="2" id="KW-0805">Transcription regulation</keyword>
<evidence type="ECO:0000256" key="4">
    <source>
        <dbReference type="ARBA" id="ARBA00023163"/>
    </source>
</evidence>
<evidence type="ECO:0000313" key="8">
    <source>
        <dbReference type="Proteomes" id="UP000048984"/>
    </source>
</evidence>
<protein>
    <recommendedName>
        <fullName evidence="6">HTH tetR-type domain-containing protein</fullName>
    </recommendedName>
</protein>
<gene>
    <name evidence="7" type="ORF">ABB55_02275</name>
</gene>
<keyword evidence="3 5" id="KW-0238">DNA-binding</keyword>
<dbReference type="STRING" id="665126.ABB55_02275"/>
<dbReference type="InterPro" id="IPR041490">
    <property type="entry name" value="KstR2_TetR_C"/>
</dbReference>
<feature type="DNA-binding region" description="H-T-H motif" evidence="5">
    <location>
        <begin position="39"/>
        <end position="58"/>
    </location>
</feature>
<dbReference type="GO" id="GO:0003700">
    <property type="term" value="F:DNA-binding transcription factor activity"/>
    <property type="evidence" value="ECO:0007669"/>
    <property type="project" value="TreeGrafter"/>
</dbReference>
<proteinExistence type="predicted"/>
<dbReference type="InterPro" id="IPR036271">
    <property type="entry name" value="Tet_transcr_reg_TetR-rel_C_sf"/>
</dbReference>
<dbReference type="InterPro" id="IPR050109">
    <property type="entry name" value="HTH-type_TetR-like_transc_reg"/>
</dbReference>
<reference evidence="7 8" key="2">
    <citation type="submission" date="2015-10" db="EMBL/GenBank/DDBJ databases">
        <title>Draft Genome Sequence of Prosthecomicrobium hirschii ATCC 27832.</title>
        <authorList>
            <person name="Daniel J."/>
            <person name="Givan S.A."/>
            <person name="Brun Y.V."/>
            <person name="Brown P.J."/>
        </authorList>
    </citation>
    <scope>NUCLEOTIDE SEQUENCE [LARGE SCALE GENOMIC DNA]</scope>
    <source>
        <strain evidence="7 8">16</strain>
    </source>
</reference>
<evidence type="ECO:0000256" key="3">
    <source>
        <dbReference type="ARBA" id="ARBA00023125"/>
    </source>
</evidence>
<dbReference type="Gene3D" id="1.10.10.60">
    <property type="entry name" value="Homeodomain-like"/>
    <property type="match status" value="1"/>
</dbReference>
<evidence type="ECO:0000259" key="6">
    <source>
        <dbReference type="PROSITE" id="PS50977"/>
    </source>
</evidence>
<evidence type="ECO:0000256" key="1">
    <source>
        <dbReference type="ARBA" id="ARBA00022491"/>
    </source>
</evidence>
<organism evidence="7 8">
    <name type="scientific">Prosthecodimorpha hirschii</name>
    <dbReference type="NCBI Taxonomy" id="665126"/>
    <lineage>
        <taxon>Bacteria</taxon>
        <taxon>Pseudomonadati</taxon>
        <taxon>Pseudomonadota</taxon>
        <taxon>Alphaproteobacteria</taxon>
        <taxon>Hyphomicrobiales</taxon>
        <taxon>Ancalomicrobiaceae</taxon>
        <taxon>Prosthecodimorpha</taxon>
    </lineage>
</organism>
<comment type="caution">
    <text evidence="7">The sequence shown here is derived from an EMBL/GenBank/DDBJ whole genome shotgun (WGS) entry which is preliminary data.</text>
</comment>
<dbReference type="OrthoDB" id="5292901at2"/>
<dbReference type="PANTHER" id="PTHR30055:SF175">
    <property type="entry name" value="HTH-TYPE TRANSCRIPTIONAL REPRESSOR KSTR2"/>
    <property type="match status" value="1"/>
</dbReference>